<name>A0ABW6K6L3_9BACI</name>
<accession>A0ABW6K6L3</accession>
<evidence type="ECO:0000313" key="2">
    <source>
        <dbReference type="EMBL" id="MFE8699821.1"/>
    </source>
</evidence>
<proteinExistence type="predicted"/>
<reference evidence="2 3" key="1">
    <citation type="submission" date="2024-08" db="EMBL/GenBank/DDBJ databases">
        <title>Two novel Cytobacillus novel species.</title>
        <authorList>
            <person name="Liu G."/>
        </authorList>
    </citation>
    <scope>NUCLEOTIDE SEQUENCE [LARGE SCALE GENOMIC DNA]</scope>
    <source>
        <strain evidence="2 3">FJAT-54145</strain>
    </source>
</reference>
<sequence>MKYIGIFIGLFVLSYIIFNLVALVTGATTNEEEMVAIIVLCIQNIAIITLLIYIAQRLRKK</sequence>
<dbReference type="RefSeq" id="WP_389358342.1">
    <property type="nucleotide sequence ID" value="NZ_JBIACK010000001.1"/>
</dbReference>
<dbReference type="EMBL" id="JBIACK010000001">
    <property type="protein sequence ID" value="MFE8699821.1"/>
    <property type="molecule type" value="Genomic_DNA"/>
</dbReference>
<keyword evidence="1" id="KW-0812">Transmembrane</keyword>
<dbReference type="Proteomes" id="UP001601059">
    <property type="component" value="Unassembled WGS sequence"/>
</dbReference>
<feature type="transmembrane region" description="Helical" evidence="1">
    <location>
        <begin position="34"/>
        <end position="55"/>
    </location>
</feature>
<keyword evidence="3" id="KW-1185">Reference proteome</keyword>
<feature type="transmembrane region" description="Helical" evidence="1">
    <location>
        <begin position="7"/>
        <end position="28"/>
    </location>
</feature>
<organism evidence="2 3">
    <name type="scientific">Cytobacillus spartinae</name>
    <dbReference type="NCBI Taxonomy" id="3299023"/>
    <lineage>
        <taxon>Bacteria</taxon>
        <taxon>Bacillati</taxon>
        <taxon>Bacillota</taxon>
        <taxon>Bacilli</taxon>
        <taxon>Bacillales</taxon>
        <taxon>Bacillaceae</taxon>
        <taxon>Cytobacillus</taxon>
    </lineage>
</organism>
<evidence type="ECO:0000256" key="1">
    <source>
        <dbReference type="SAM" id="Phobius"/>
    </source>
</evidence>
<protein>
    <submittedName>
        <fullName evidence="2">Uncharacterized protein</fullName>
    </submittedName>
</protein>
<evidence type="ECO:0000313" key="3">
    <source>
        <dbReference type="Proteomes" id="UP001601059"/>
    </source>
</evidence>
<keyword evidence="1" id="KW-0472">Membrane</keyword>
<gene>
    <name evidence="2" type="ORF">ACFYKX_04205</name>
</gene>
<comment type="caution">
    <text evidence="2">The sequence shown here is derived from an EMBL/GenBank/DDBJ whole genome shotgun (WGS) entry which is preliminary data.</text>
</comment>
<keyword evidence="1" id="KW-1133">Transmembrane helix</keyword>